<dbReference type="Proteomes" id="UP000284403">
    <property type="component" value="Unassembled WGS sequence"/>
</dbReference>
<proteinExistence type="predicted"/>
<evidence type="ECO:0000313" key="2">
    <source>
        <dbReference type="EMBL" id="RNF17795.1"/>
    </source>
</evidence>
<gene>
    <name evidence="2" type="ORF">Tco025E_04705</name>
</gene>
<dbReference type="RefSeq" id="XP_029228261.1">
    <property type="nucleotide sequence ID" value="XM_029371613.1"/>
</dbReference>
<evidence type="ECO:0000313" key="3">
    <source>
        <dbReference type="Proteomes" id="UP000284403"/>
    </source>
</evidence>
<comment type="caution">
    <text evidence="2">The sequence shown here is derived from an EMBL/GenBank/DDBJ whole genome shotgun (WGS) entry which is preliminary data.</text>
</comment>
<dbReference type="GeneID" id="40318316"/>
<name>A0A3R7NFC9_9TRYP</name>
<reference evidence="2 3" key="1">
    <citation type="journal article" date="2018" name="BMC Genomics">
        <title>Genomic comparison of Trypanosoma conorhini and Trypanosoma rangeli to Trypanosoma cruzi strains of high and low virulence.</title>
        <authorList>
            <person name="Bradwell K.R."/>
            <person name="Koparde V.N."/>
            <person name="Matveyev A.V."/>
            <person name="Serrano M.G."/>
            <person name="Alves J.M."/>
            <person name="Parikh H."/>
            <person name="Huang B."/>
            <person name="Lee V."/>
            <person name="Espinosa-Alvarez O."/>
            <person name="Ortiz P.A."/>
            <person name="Costa-Martins A.G."/>
            <person name="Teixeira M.M."/>
            <person name="Buck G.A."/>
        </authorList>
    </citation>
    <scope>NUCLEOTIDE SEQUENCE [LARGE SCALE GENOMIC DNA]</scope>
    <source>
        <strain evidence="2 3">025E</strain>
    </source>
</reference>
<dbReference type="OrthoDB" id="271385at2759"/>
<feature type="region of interest" description="Disordered" evidence="1">
    <location>
        <begin position="113"/>
        <end position="134"/>
    </location>
</feature>
<evidence type="ECO:0000256" key="1">
    <source>
        <dbReference type="SAM" id="MobiDB-lite"/>
    </source>
</evidence>
<dbReference type="EMBL" id="MKKU01000252">
    <property type="protein sequence ID" value="RNF17795.1"/>
    <property type="molecule type" value="Genomic_DNA"/>
</dbReference>
<organism evidence="2 3">
    <name type="scientific">Trypanosoma conorhini</name>
    <dbReference type="NCBI Taxonomy" id="83891"/>
    <lineage>
        <taxon>Eukaryota</taxon>
        <taxon>Discoba</taxon>
        <taxon>Euglenozoa</taxon>
        <taxon>Kinetoplastea</taxon>
        <taxon>Metakinetoplastina</taxon>
        <taxon>Trypanosomatida</taxon>
        <taxon>Trypanosomatidae</taxon>
        <taxon>Trypanosoma</taxon>
    </lineage>
</organism>
<feature type="compositionally biased region" description="Low complexity" evidence="1">
    <location>
        <begin position="39"/>
        <end position="55"/>
    </location>
</feature>
<accession>A0A3R7NFC9</accession>
<feature type="region of interest" description="Disordered" evidence="1">
    <location>
        <begin position="39"/>
        <end position="69"/>
    </location>
</feature>
<sequence>MEPVLRPLPRDESAYASRRAAFDRTRRLHAGTLNIFAAEEPATPAAATATAATPHAARRSHHNDESHETREFMWGRLRRVEPPRHTEAPQGIHHVERAAGKQQNIQVVGITDAYKDPKNFPPSRSGVRCGARSNSSSMRDVMSYAGAGGGARGVGSRPQSRVVEYSRQERFSQAVRDHVQHRRGGATVFYVNLARGLVGRVAAETPIATPREWHLEDAPPTHTLTLERCRAQLQSLTGIAVSLGELAVMLWGPIEDTTPHGDGAEPSEKELRHMTVTYRDFSEAFGDNSRDNKLLTLKV</sequence>
<dbReference type="AlphaFoldDB" id="A0A3R7NFC9"/>
<protein>
    <submittedName>
        <fullName evidence="2">Uncharacterized protein</fullName>
    </submittedName>
</protein>
<keyword evidence="3" id="KW-1185">Reference proteome</keyword>